<keyword evidence="1" id="KW-0408">Iron</keyword>
<dbReference type="InterPro" id="IPR007167">
    <property type="entry name" value="Fe-transptr_FeoA-like"/>
</dbReference>
<reference evidence="4 5" key="1">
    <citation type="submission" date="2008-10" db="EMBL/GenBank/DDBJ databases">
        <title>Draft genome sequence of Collinsella stercoris (DSM 13279).</title>
        <authorList>
            <person name="Sudarsanam P."/>
            <person name="Ley R."/>
            <person name="Guruge J."/>
            <person name="Turnbaugh P.J."/>
            <person name="Mahowald M."/>
            <person name="Liep D."/>
            <person name="Gordon J."/>
        </authorList>
    </citation>
    <scope>NUCLEOTIDE SEQUENCE [LARGE SCALE GENOMIC DNA]</scope>
    <source>
        <strain evidence="4 5">DSM 13279</strain>
    </source>
</reference>
<dbReference type="InterPro" id="IPR038157">
    <property type="entry name" value="FeoA_core_dom"/>
</dbReference>
<dbReference type="EMBL" id="ABXJ01000068">
    <property type="protein sequence ID" value="EEA90627.1"/>
    <property type="molecule type" value="Genomic_DNA"/>
</dbReference>
<organism evidence="4 5">
    <name type="scientific">Collinsella stercoris DSM 13279</name>
    <dbReference type="NCBI Taxonomy" id="445975"/>
    <lineage>
        <taxon>Bacteria</taxon>
        <taxon>Bacillati</taxon>
        <taxon>Actinomycetota</taxon>
        <taxon>Coriobacteriia</taxon>
        <taxon>Coriobacteriales</taxon>
        <taxon>Coriobacteriaceae</taxon>
        <taxon>Collinsella</taxon>
    </lineage>
</organism>
<sequence>MSLDRAGLMAGKDGGRMMLGRRKSEQVRGRERSVASTDGAPQIPAMPLSLARSGATVTVARVKGSGEVKRHLETLGFVEGSEVHVVATGGGNIIVVVKGARFGLDAKVATNVLVA</sequence>
<dbReference type="PANTHER" id="PTHR43151:SF1">
    <property type="entry name" value="SSR2333 PROTEIN"/>
    <property type="match status" value="1"/>
</dbReference>
<dbReference type="InterPro" id="IPR053184">
    <property type="entry name" value="FeoA-like"/>
</dbReference>
<gene>
    <name evidence="4" type="ORF">COLSTE_01201</name>
</gene>
<dbReference type="STRING" id="445975.COLSTE_01201"/>
<dbReference type="PANTHER" id="PTHR43151">
    <property type="entry name" value="FEOA FAMILY PROTEIN"/>
    <property type="match status" value="1"/>
</dbReference>
<proteinExistence type="predicted"/>
<comment type="caution">
    <text evidence="4">The sequence shown here is derived from an EMBL/GenBank/DDBJ whole genome shotgun (WGS) entry which is preliminary data.</text>
</comment>
<keyword evidence="5" id="KW-1185">Reference proteome</keyword>
<evidence type="ECO:0000256" key="1">
    <source>
        <dbReference type="ARBA" id="ARBA00023004"/>
    </source>
</evidence>
<evidence type="ECO:0000259" key="3">
    <source>
        <dbReference type="SMART" id="SM00899"/>
    </source>
</evidence>
<dbReference type="GO" id="GO:0046914">
    <property type="term" value="F:transition metal ion binding"/>
    <property type="evidence" value="ECO:0007669"/>
    <property type="project" value="InterPro"/>
</dbReference>
<feature type="domain" description="Ferrous iron transporter FeoA-like" evidence="3">
    <location>
        <begin position="46"/>
        <end position="115"/>
    </location>
</feature>
<feature type="region of interest" description="Disordered" evidence="2">
    <location>
        <begin position="1"/>
        <end position="45"/>
    </location>
</feature>
<evidence type="ECO:0000313" key="5">
    <source>
        <dbReference type="Proteomes" id="UP000003560"/>
    </source>
</evidence>
<dbReference type="Pfam" id="PF04023">
    <property type="entry name" value="FeoA"/>
    <property type="match status" value="1"/>
</dbReference>
<accession>B6GAV1</accession>
<name>B6GAV1_9ACTN</name>
<evidence type="ECO:0000256" key="2">
    <source>
        <dbReference type="SAM" id="MobiDB-lite"/>
    </source>
</evidence>
<evidence type="ECO:0000313" key="4">
    <source>
        <dbReference type="EMBL" id="EEA90627.1"/>
    </source>
</evidence>
<dbReference type="Gene3D" id="2.30.30.90">
    <property type="match status" value="1"/>
</dbReference>
<dbReference type="SMART" id="SM00899">
    <property type="entry name" value="FeoA"/>
    <property type="match status" value="1"/>
</dbReference>
<dbReference type="eggNOG" id="COG1918">
    <property type="taxonomic scope" value="Bacteria"/>
</dbReference>
<dbReference type="HOGENOM" id="CLU_2104825_0_0_11"/>
<dbReference type="AlphaFoldDB" id="B6GAV1"/>
<reference evidence="4 5" key="2">
    <citation type="submission" date="2008-10" db="EMBL/GenBank/DDBJ databases">
        <authorList>
            <person name="Fulton L."/>
            <person name="Clifton S."/>
            <person name="Fulton B."/>
            <person name="Xu J."/>
            <person name="Minx P."/>
            <person name="Pepin K.H."/>
            <person name="Johnson M."/>
            <person name="Thiruvilangam P."/>
            <person name="Bhonagiri V."/>
            <person name="Nash W.E."/>
            <person name="Mardis E.R."/>
            <person name="Wilson R.K."/>
        </authorList>
    </citation>
    <scope>NUCLEOTIDE SEQUENCE [LARGE SCALE GENOMIC DNA]</scope>
    <source>
        <strain evidence="4 5">DSM 13279</strain>
    </source>
</reference>
<feature type="compositionally biased region" description="Basic and acidic residues" evidence="2">
    <location>
        <begin position="22"/>
        <end position="33"/>
    </location>
</feature>
<dbReference type="Proteomes" id="UP000003560">
    <property type="component" value="Unassembled WGS sequence"/>
</dbReference>
<protein>
    <submittedName>
        <fullName evidence="4">FeoA domain protein</fullName>
    </submittedName>
</protein>
<dbReference type="SUPFAM" id="SSF50037">
    <property type="entry name" value="C-terminal domain of transcriptional repressors"/>
    <property type="match status" value="1"/>
</dbReference>
<dbReference type="InterPro" id="IPR008988">
    <property type="entry name" value="Transcriptional_repressor_C"/>
</dbReference>